<feature type="region of interest" description="Disordered" evidence="9">
    <location>
        <begin position="193"/>
        <end position="232"/>
    </location>
</feature>
<evidence type="ECO:0000256" key="2">
    <source>
        <dbReference type="ARBA" id="ARBA00004496"/>
    </source>
</evidence>
<feature type="compositionally biased region" description="Basic and acidic residues" evidence="9">
    <location>
        <begin position="127"/>
        <end position="136"/>
    </location>
</feature>
<comment type="subcellular location">
    <subcellularLocation>
        <location evidence="2">Cytoplasm</location>
    </subcellularLocation>
    <subcellularLocation>
        <location evidence="1">Nucleus</location>
    </subcellularLocation>
</comment>
<comment type="caution">
    <text evidence="11">The sequence shown here is derived from an EMBL/GenBank/DDBJ whole genome shotgun (WGS) entry which is preliminary data.</text>
</comment>
<feature type="compositionally biased region" description="Polar residues" evidence="9">
    <location>
        <begin position="202"/>
        <end position="232"/>
    </location>
</feature>
<evidence type="ECO:0000256" key="6">
    <source>
        <dbReference type="ARBA" id="ARBA00023187"/>
    </source>
</evidence>
<keyword evidence="12" id="KW-1185">Reference proteome</keyword>
<dbReference type="GO" id="GO:0006397">
    <property type="term" value="P:mRNA processing"/>
    <property type="evidence" value="ECO:0007669"/>
    <property type="project" value="UniProtKB-KW"/>
</dbReference>
<dbReference type="Proteomes" id="UP000663879">
    <property type="component" value="Unassembled WGS sequence"/>
</dbReference>
<feature type="domain" description="SDE2-like" evidence="10">
    <location>
        <begin position="74"/>
        <end position="175"/>
    </location>
</feature>
<evidence type="ECO:0000313" key="11">
    <source>
        <dbReference type="EMBL" id="CAF0948209.1"/>
    </source>
</evidence>
<dbReference type="GO" id="GO:0008380">
    <property type="term" value="P:RNA splicing"/>
    <property type="evidence" value="ECO:0007669"/>
    <property type="project" value="UniProtKB-KW"/>
</dbReference>
<dbReference type="InterPro" id="IPR053822">
    <property type="entry name" value="SDE2-like_dom"/>
</dbReference>
<dbReference type="InterPro" id="IPR051421">
    <property type="entry name" value="RNA_Proc_DNA_Dmg_Regulator"/>
</dbReference>
<feature type="region of interest" description="Disordered" evidence="9">
    <location>
        <begin position="127"/>
        <end position="150"/>
    </location>
</feature>
<dbReference type="EMBL" id="CAJNOC010002721">
    <property type="protein sequence ID" value="CAF0948209.1"/>
    <property type="molecule type" value="Genomic_DNA"/>
</dbReference>
<evidence type="ECO:0000256" key="8">
    <source>
        <dbReference type="ARBA" id="ARBA00023306"/>
    </source>
</evidence>
<keyword evidence="8" id="KW-0131">Cell cycle</keyword>
<organism evidence="11 12">
    <name type="scientific">Brachionus calyciflorus</name>
    <dbReference type="NCBI Taxonomy" id="104777"/>
    <lineage>
        <taxon>Eukaryota</taxon>
        <taxon>Metazoa</taxon>
        <taxon>Spiralia</taxon>
        <taxon>Gnathifera</taxon>
        <taxon>Rotifera</taxon>
        <taxon>Eurotatoria</taxon>
        <taxon>Monogononta</taxon>
        <taxon>Pseudotrocha</taxon>
        <taxon>Ploima</taxon>
        <taxon>Brachionidae</taxon>
        <taxon>Brachionus</taxon>
    </lineage>
</organism>
<name>A0A814CXU7_9BILA</name>
<evidence type="ECO:0000259" key="10">
    <source>
        <dbReference type="Pfam" id="PF22782"/>
    </source>
</evidence>
<protein>
    <recommendedName>
        <fullName evidence="10">SDE2-like domain-containing protein</fullName>
    </recommendedName>
</protein>
<evidence type="ECO:0000256" key="4">
    <source>
        <dbReference type="ARBA" id="ARBA00022490"/>
    </source>
</evidence>
<keyword evidence="6" id="KW-0508">mRNA splicing</keyword>
<accession>A0A814CXU7</accession>
<gene>
    <name evidence="11" type="ORF">OXX778_LOCUS13804</name>
</gene>
<evidence type="ECO:0000256" key="3">
    <source>
        <dbReference type="ARBA" id="ARBA00008726"/>
    </source>
</evidence>
<evidence type="ECO:0000313" key="12">
    <source>
        <dbReference type="Proteomes" id="UP000663879"/>
    </source>
</evidence>
<proteinExistence type="inferred from homology"/>
<dbReference type="AlphaFoldDB" id="A0A814CXU7"/>
<reference evidence="11" key="1">
    <citation type="submission" date="2021-02" db="EMBL/GenBank/DDBJ databases">
        <authorList>
            <person name="Nowell W R."/>
        </authorList>
    </citation>
    <scope>NUCLEOTIDE SEQUENCE</scope>
    <source>
        <strain evidence="11">Ploen Becks lab</strain>
    </source>
</reference>
<comment type="similarity">
    <text evidence="3">Belongs to the SDE2 family.</text>
</comment>
<keyword evidence="5" id="KW-0507">mRNA processing</keyword>
<evidence type="ECO:0000256" key="7">
    <source>
        <dbReference type="ARBA" id="ARBA00023242"/>
    </source>
</evidence>
<evidence type="ECO:0000256" key="1">
    <source>
        <dbReference type="ARBA" id="ARBA00004123"/>
    </source>
</evidence>
<keyword evidence="7" id="KW-0539">Nucleus</keyword>
<dbReference type="GO" id="GO:0005634">
    <property type="term" value="C:nucleus"/>
    <property type="evidence" value="ECO:0007669"/>
    <property type="project" value="UniProtKB-SubCell"/>
</dbReference>
<keyword evidence="4" id="KW-0963">Cytoplasm</keyword>
<dbReference type="GO" id="GO:0005737">
    <property type="term" value="C:cytoplasm"/>
    <property type="evidence" value="ECO:0007669"/>
    <property type="project" value="UniProtKB-SubCell"/>
</dbReference>
<evidence type="ECO:0000256" key="5">
    <source>
        <dbReference type="ARBA" id="ARBA00022664"/>
    </source>
</evidence>
<dbReference type="PANTHER" id="PTHR12786:SF1">
    <property type="entry name" value="SPLICING REGULATOR SDE2"/>
    <property type="match status" value="1"/>
</dbReference>
<sequence>MELKLKFANSDSSNFLSIFVDKREFYYNICQEIGRKYGIKESDFILISKSGLKLSSSSSLNDGDIVQICPSVLGGKGGFGSLLRAFGKQITKSTNKEACRDLTGRRIRHVNNEKKLKDFLKKQSEVSKKKEEDKKAKLERKRKKKENFESKHHLFVDPKYDEQKLKISEDLDEAMSIAISNKKYETSKNISKTLSSESESSNFKNHAISSNSRENKTQDQSQTGACTQAQLNGQIIKKQDKFKSWLGVDDLDVSSSSDEEDQPVKKIKI</sequence>
<evidence type="ECO:0000256" key="9">
    <source>
        <dbReference type="SAM" id="MobiDB-lite"/>
    </source>
</evidence>
<dbReference type="OrthoDB" id="547031at2759"/>
<dbReference type="Pfam" id="PF22782">
    <property type="entry name" value="SDE2"/>
    <property type="match status" value="1"/>
</dbReference>
<dbReference type="PANTHER" id="PTHR12786">
    <property type="entry name" value="SPLICING FACTOR SF3A-RELATED"/>
    <property type="match status" value="1"/>
</dbReference>